<evidence type="ECO:0000313" key="2">
    <source>
        <dbReference type="Proteomes" id="UP000663873"/>
    </source>
</evidence>
<dbReference type="Proteomes" id="UP000663873">
    <property type="component" value="Unassembled WGS sequence"/>
</dbReference>
<sequence>VAGFPLKCTIIMRFDTFSDELKNADILGFMSKPMPPCPSGVAEEYSNRQV</sequence>
<name>A0A821RZ97_9BILA</name>
<protein>
    <submittedName>
        <fullName evidence="1">Uncharacterized protein</fullName>
    </submittedName>
</protein>
<keyword evidence="2" id="KW-1185">Reference proteome</keyword>
<gene>
    <name evidence="1" type="ORF">UJA718_LOCUS43412</name>
</gene>
<proteinExistence type="predicted"/>
<organism evidence="1 2">
    <name type="scientific">Rotaria socialis</name>
    <dbReference type="NCBI Taxonomy" id="392032"/>
    <lineage>
        <taxon>Eukaryota</taxon>
        <taxon>Metazoa</taxon>
        <taxon>Spiralia</taxon>
        <taxon>Gnathifera</taxon>
        <taxon>Rotifera</taxon>
        <taxon>Eurotatoria</taxon>
        <taxon>Bdelloidea</taxon>
        <taxon>Philodinida</taxon>
        <taxon>Philodinidae</taxon>
        <taxon>Rotaria</taxon>
    </lineage>
</organism>
<accession>A0A821RZ97</accession>
<evidence type="ECO:0000313" key="1">
    <source>
        <dbReference type="EMBL" id="CAF4849606.1"/>
    </source>
</evidence>
<dbReference type="AlphaFoldDB" id="A0A821RZ97"/>
<comment type="caution">
    <text evidence="1">The sequence shown here is derived from an EMBL/GenBank/DDBJ whole genome shotgun (WGS) entry which is preliminary data.</text>
</comment>
<dbReference type="EMBL" id="CAJOBP010060520">
    <property type="protein sequence ID" value="CAF4849606.1"/>
    <property type="molecule type" value="Genomic_DNA"/>
</dbReference>
<reference evidence="1" key="1">
    <citation type="submission" date="2021-02" db="EMBL/GenBank/DDBJ databases">
        <authorList>
            <person name="Nowell W R."/>
        </authorList>
    </citation>
    <scope>NUCLEOTIDE SEQUENCE</scope>
</reference>
<feature type="non-terminal residue" evidence="1">
    <location>
        <position position="1"/>
    </location>
</feature>